<sequence>MISKVAPLFWDDLSHKVQDWVGEVFLRWIVPIMGDVAVHDGPEPLNGIEMRAIGRQLDQVNATVFARQERSDIGAFVVWGIVPNDVTDTFVRVSGLNFGEKLNGADPIDGGWFNEGRVKGFQVQSAVNVHTPRCRLDGGI</sequence>
<name>A0A126V4T3_9RHOB</name>
<protein>
    <submittedName>
        <fullName evidence="1">Uncharacterized protein</fullName>
    </submittedName>
</protein>
<accession>A0A126V4T3</accession>
<dbReference type="STRING" id="1579316.RC74_20490"/>
<dbReference type="Proteomes" id="UP000070371">
    <property type="component" value="Chromosome"/>
</dbReference>
<organism evidence="1 2">
    <name type="scientific">Falsihalocynthiibacter arcticus</name>
    <dbReference type="NCBI Taxonomy" id="1579316"/>
    <lineage>
        <taxon>Bacteria</taxon>
        <taxon>Pseudomonadati</taxon>
        <taxon>Pseudomonadota</taxon>
        <taxon>Alphaproteobacteria</taxon>
        <taxon>Rhodobacterales</taxon>
        <taxon>Roseobacteraceae</taxon>
        <taxon>Falsihalocynthiibacter</taxon>
    </lineage>
</organism>
<gene>
    <name evidence="1" type="ORF">RC74_20490</name>
</gene>
<keyword evidence="2" id="KW-1185">Reference proteome</keyword>
<reference evidence="1 2" key="1">
    <citation type="submission" date="2016-02" db="EMBL/GenBank/DDBJ databases">
        <title>Complete genome sequence of Halocynthiibacter arcticus PAMC 20958t from arctic marine sediment.</title>
        <authorList>
            <person name="Lee Y.M."/>
            <person name="Baek K."/>
            <person name="Lee H.K."/>
            <person name="Shin S.C."/>
        </authorList>
    </citation>
    <scope>NUCLEOTIDE SEQUENCE [LARGE SCALE GENOMIC DNA]</scope>
    <source>
        <strain evidence="1">PAMC 20958</strain>
    </source>
</reference>
<dbReference type="AlphaFoldDB" id="A0A126V4T3"/>
<evidence type="ECO:0000313" key="2">
    <source>
        <dbReference type="Proteomes" id="UP000070371"/>
    </source>
</evidence>
<proteinExistence type="predicted"/>
<dbReference type="KEGG" id="hat:RC74_20490"/>
<dbReference type="EMBL" id="CP014327">
    <property type="protein sequence ID" value="AML53310.1"/>
    <property type="molecule type" value="Genomic_DNA"/>
</dbReference>
<evidence type="ECO:0000313" key="1">
    <source>
        <dbReference type="EMBL" id="AML53310.1"/>
    </source>
</evidence>